<gene>
    <name evidence="2" type="ORF">HJG44_12210</name>
</gene>
<name>A0A849IGU9_9HYPH</name>
<evidence type="ECO:0000256" key="1">
    <source>
        <dbReference type="SAM" id="Phobius"/>
    </source>
</evidence>
<keyword evidence="1" id="KW-0812">Transmembrane</keyword>
<accession>A0A849IGU9</accession>
<dbReference type="AlphaFoldDB" id="A0A849IGU9"/>
<feature type="transmembrane region" description="Helical" evidence="1">
    <location>
        <begin position="41"/>
        <end position="64"/>
    </location>
</feature>
<reference evidence="2 3" key="1">
    <citation type="submission" date="2020-04" db="EMBL/GenBank/DDBJ databases">
        <title>Enterovirga sp. isolate from soil.</title>
        <authorList>
            <person name="Chea S."/>
            <person name="Kim D.-U."/>
        </authorList>
    </citation>
    <scope>NUCLEOTIDE SEQUENCE [LARGE SCALE GENOMIC DNA]</scope>
    <source>
        <strain evidence="2 3">DB1703</strain>
    </source>
</reference>
<keyword evidence="3" id="KW-1185">Reference proteome</keyword>
<organism evidence="2 3">
    <name type="scientific">Enterovirga aerilata</name>
    <dbReference type="NCBI Taxonomy" id="2730920"/>
    <lineage>
        <taxon>Bacteria</taxon>
        <taxon>Pseudomonadati</taxon>
        <taxon>Pseudomonadota</taxon>
        <taxon>Alphaproteobacteria</taxon>
        <taxon>Hyphomicrobiales</taxon>
        <taxon>Methylobacteriaceae</taxon>
        <taxon>Enterovirga</taxon>
    </lineage>
</organism>
<proteinExistence type="predicted"/>
<evidence type="ECO:0000313" key="3">
    <source>
        <dbReference type="Proteomes" id="UP000564885"/>
    </source>
</evidence>
<sequence>MSLRFLLAMLLYPVAWAVPAGIGTTAIMSVPPLAADAARLLPYIGAESFVIGAAIAWHLAPLLLSRRACPLAARFEPQAHAATPWRRL</sequence>
<comment type="caution">
    <text evidence="2">The sequence shown here is derived from an EMBL/GenBank/DDBJ whole genome shotgun (WGS) entry which is preliminary data.</text>
</comment>
<protein>
    <submittedName>
        <fullName evidence="2">Uncharacterized protein</fullName>
    </submittedName>
</protein>
<evidence type="ECO:0000313" key="2">
    <source>
        <dbReference type="EMBL" id="NNM73143.1"/>
    </source>
</evidence>
<dbReference type="RefSeq" id="WP_171218634.1">
    <property type="nucleotide sequence ID" value="NZ_JABEPP010000003.1"/>
</dbReference>
<keyword evidence="1" id="KW-1133">Transmembrane helix</keyword>
<dbReference type="EMBL" id="JABEPP010000003">
    <property type="protein sequence ID" value="NNM73143.1"/>
    <property type="molecule type" value="Genomic_DNA"/>
</dbReference>
<dbReference type="Proteomes" id="UP000564885">
    <property type="component" value="Unassembled WGS sequence"/>
</dbReference>
<keyword evidence="1" id="KW-0472">Membrane</keyword>